<sequence length="116" mass="13185">MWPSSLHESEHGDIGWSRMNLHFPLCCGNERHIHNLAFPPPLARDPASGDLPRRVDESERSRCPGCALAVFIFYRSSPVLFPFTVGKSPNERLKKSVSTRKRVLICFRVYGGFSKK</sequence>
<dbReference type="EMBL" id="BGPR01002397">
    <property type="protein sequence ID" value="GBM72755.1"/>
    <property type="molecule type" value="Genomic_DNA"/>
</dbReference>
<organism evidence="1 2">
    <name type="scientific">Araneus ventricosus</name>
    <name type="common">Orbweaver spider</name>
    <name type="synonym">Epeira ventricosa</name>
    <dbReference type="NCBI Taxonomy" id="182803"/>
    <lineage>
        <taxon>Eukaryota</taxon>
        <taxon>Metazoa</taxon>
        <taxon>Ecdysozoa</taxon>
        <taxon>Arthropoda</taxon>
        <taxon>Chelicerata</taxon>
        <taxon>Arachnida</taxon>
        <taxon>Araneae</taxon>
        <taxon>Araneomorphae</taxon>
        <taxon>Entelegynae</taxon>
        <taxon>Araneoidea</taxon>
        <taxon>Araneidae</taxon>
        <taxon>Araneus</taxon>
    </lineage>
</organism>
<name>A0A4Y2I596_ARAVE</name>
<accession>A0A4Y2I596</accession>
<evidence type="ECO:0000313" key="1">
    <source>
        <dbReference type="EMBL" id="GBM72755.1"/>
    </source>
</evidence>
<dbReference type="AlphaFoldDB" id="A0A4Y2I596"/>
<reference evidence="1 2" key="1">
    <citation type="journal article" date="2019" name="Sci. Rep.">
        <title>Orb-weaving spider Araneus ventricosus genome elucidates the spidroin gene catalogue.</title>
        <authorList>
            <person name="Kono N."/>
            <person name="Nakamura H."/>
            <person name="Ohtoshi R."/>
            <person name="Moran D.A.P."/>
            <person name="Shinohara A."/>
            <person name="Yoshida Y."/>
            <person name="Fujiwara M."/>
            <person name="Mori M."/>
            <person name="Tomita M."/>
            <person name="Arakawa K."/>
        </authorList>
    </citation>
    <scope>NUCLEOTIDE SEQUENCE [LARGE SCALE GENOMIC DNA]</scope>
</reference>
<comment type="caution">
    <text evidence="1">The sequence shown here is derived from an EMBL/GenBank/DDBJ whole genome shotgun (WGS) entry which is preliminary data.</text>
</comment>
<protein>
    <submittedName>
        <fullName evidence="1">Uncharacterized protein</fullName>
    </submittedName>
</protein>
<proteinExistence type="predicted"/>
<keyword evidence="2" id="KW-1185">Reference proteome</keyword>
<dbReference type="Proteomes" id="UP000499080">
    <property type="component" value="Unassembled WGS sequence"/>
</dbReference>
<evidence type="ECO:0000313" key="2">
    <source>
        <dbReference type="Proteomes" id="UP000499080"/>
    </source>
</evidence>
<gene>
    <name evidence="1" type="ORF">AVEN_162534_1</name>
</gene>